<name>A0A7J6DKH1_CANSA</name>
<protein>
    <submittedName>
        <fullName evidence="1">Uncharacterized protein</fullName>
    </submittedName>
</protein>
<comment type="caution">
    <text evidence="1">The sequence shown here is derived from an EMBL/GenBank/DDBJ whole genome shotgun (WGS) entry which is preliminary data.</text>
</comment>
<dbReference type="AlphaFoldDB" id="A0A7J6DKH1"/>
<organism evidence="1 2">
    <name type="scientific">Cannabis sativa</name>
    <name type="common">Hemp</name>
    <name type="synonym">Marijuana</name>
    <dbReference type="NCBI Taxonomy" id="3483"/>
    <lineage>
        <taxon>Eukaryota</taxon>
        <taxon>Viridiplantae</taxon>
        <taxon>Streptophyta</taxon>
        <taxon>Embryophyta</taxon>
        <taxon>Tracheophyta</taxon>
        <taxon>Spermatophyta</taxon>
        <taxon>Magnoliopsida</taxon>
        <taxon>eudicotyledons</taxon>
        <taxon>Gunneridae</taxon>
        <taxon>Pentapetalae</taxon>
        <taxon>rosids</taxon>
        <taxon>fabids</taxon>
        <taxon>Rosales</taxon>
        <taxon>Cannabaceae</taxon>
        <taxon>Cannabis</taxon>
    </lineage>
</organism>
<dbReference type="Proteomes" id="UP000583929">
    <property type="component" value="Unassembled WGS sequence"/>
</dbReference>
<gene>
    <name evidence="1" type="ORF">G4B88_030866</name>
</gene>
<dbReference type="PANTHER" id="PTHR22928:SF3">
    <property type="entry name" value="TELOMERE-ASSOCIATED PROTEIN RIF1"/>
    <property type="match status" value="1"/>
</dbReference>
<reference evidence="1 2" key="1">
    <citation type="journal article" date="2020" name="bioRxiv">
        <title>Sequence and annotation of 42 cannabis genomes reveals extensive copy number variation in cannabinoid synthesis and pathogen resistance genes.</title>
        <authorList>
            <person name="Mckernan K.J."/>
            <person name="Helbert Y."/>
            <person name="Kane L.T."/>
            <person name="Ebling H."/>
            <person name="Zhang L."/>
            <person name="Liu B."/>
            <person name="Eaton Z."/>
            <person name="Mclaughlin S."/>
            <person name="Kingan S."/>
            <person name="Baybayan P."/>
            <person name="Concepcion G."/>
            <person name="Jordan M."/>
            <person name="Riva A."/>
            <person name="Barbazuk W."/>
            <person name="Harkins T."/>
        </authorList>
    </citation>
    <scope>NUCLEOTIDE SEQUENCE [LARGE SCALE GENOMIC DNA]</scope>
    <source>
        <strain evidence="2">cv. Jamaican Lion 4</strain>
        <tissue evidence="1">Leaf</tissue>
    </source>
</reference>
<keyword evidence="2" id="KW-1185">Reference proteome</keyword>
<dbReference type="PANTHER" id="PTHR22928">
    <property type="entry name" value="TELOMERE-ASSOCIATED PROTEIN RIF1"/>
    <property type="match status" value="1"/>
</dbReference>
<dbReference type="EMBL" id="JAATIQ010001181">
    <property type="protein sequence ID" value="KAF4346089.1"/>
    <property type="molecule type" value="Genomic_DNA"/>
</dbReference>
<accession>A0A7J6DKH1</accession>
<proteinExistence type="predicted"/>
<sequence length="322" mass="36775">MDLDIDLVSFYAGAMTCILEKLIPNEKDGCSRHHKKLSGINSLLTMAIRFMMFLQTKVGKAPPIIPVMISRIYSALAHFISCIHLKQDVLSLVEIISVPLLQWLAEIEMQDESTNDQFQVLWSETLKCLQRSQPPLIFDSAFLKLQSPLLEKLLIILIHPYRIQQSAFGIQHMLDYPQNLLHVLDKLSRKGKVNLHKKSQAFVEQCDSRVGAVDTAPEKYRAIATHNMYSKRIELLQGNVDPKKNNEKNMPSLNLKRKRLELTEHQKEVRRAQQGRERDCGGHGLGGIRTYTNLDFSQGNEDSLDSQEIWNSESILDMPKDA</sequence>
<evidence type="ECO:0000313" key="1">
    <source>
        <dbReference type="EMBL" id="KAF4346089.1"/>
    </source>
</evidence>
<dbReference type="GO" id="GO:0005634">
    <property type="term" value="C:nucleus"/>
    <property type="evidence" value="ECO:0007669"/>
    <property type="project" value="TreeGrafter"/>
</dbReference>
<dbReference type="GO" id="GO:0000723">
    <property type="term" value="P:telomere maintenance"/>
    <property type="evidence" value="ECO:0007669"/>
    <property type="project" value="TreeGrafter"/>
</dbReference>
<evidence type="ECO:0000313" key="2">
    <source>
        <dbReference type="Proteomes" id="UP000583929"/>
    </source>
</evidence>